<evidence type="ECO:0000256" key="9">
    <source>
        <dbReference type="PIRSR" id="PIRSR004911-1"/>
    </source>
</evidence>
<dbReference type="SUPFAM" id="SSF102114">
    <property type="entry name" value="Radical SAM enzymes"/>
    <property type="match status" value="1"/>
</dbReference>
<keyword evidence="7 9" id="KW-0411">Iron-sulfur</keyword>
<dbReference type="PANTHER" id="PTHR30538">
    <property type="entry name" value="LYSINE 2,3-AMINOMUTASE-RELATED"/>
    <property type="match status" value="1"/>
</dbReference>
<dbReference type="SFLD" id="SFLDS00029">
    <property type="entry name" value="Radical_SAM"/>
    <property type="match status" value="1"/>
</dbReference>
<dbReference type="SFLD" id="SFLDG01070">
    <property type="entry name" value="PLP-dependent"/>
    <property type="match status" value="1"/>
</dbReference>
<keyword evidence="3" id="KW-0949">S-adenosyl-L-methionine</keyword>
<dbReference type="GO" id="GO:0050066">
    <property type="term" value="F:L-lysine 2,3-aminomutase activity"/>
    <property type="evidence" value="ECO:0007669"/>
    <property type="project" value="UniProtKB-EC"/>
</dbReference>
<dbReference type="OrthoDB" id="9768064at2"/>
<reference evidence="13" key="1">
    <citation type="journal article" date="2019" name="Microbiology">
        <title>Complete Genome Sequence of an Uncultured Bacterium of the Candidate Phylum Bipolaricaulota.</title>
        <authorList>
            <person name="Kadnikov V.V."/>
            <person name="Mardanov A.V."/>
            <person name="Beletsky A.V."/>
            <person name="Frank Y.A."/>
            <person name="Karnachuk O.V."/>
            <person name="Ravin N.V."/>
        </authorList>
    </citation>
    <scope>NUCLEOTIDE SEQUENCE [LARGE SCALE GENOMIC DNA]</scope>
</reference>
<evidence type="ECO:0000256" key="2">
    <source>
        <dbReference type="ARBA" id="ARBA00022485"/>
    </source>
</evidence>
<dbReference type="InterPro" id="IPR007197">
    <property type="entry name" value="rSAM"/>
</dbReference>
<evidence type="ECO:0000256" key="10">
    <source>
        <dbReference type="PIRSR" id="PIRSR603739-50"/>
    </source>
</evidence>
<dbReference type="EC" id="5.4.3.2" evidence="12"/>
<evidence type="ECO:0000313" key="12">
    <source>
        <dbReference type="EMBL" id="QGT99923.1"/>
    </source>
</evidence>
<dbReference type="Proteomes" id="UP000426444">
    <property type="component" value="Chromosome"/>
</dbReference>
<dbReference type="InterPro" id="IPR058240">
    <property type="entry name" value="rSAM_sf"/>
</dbReference>
<dbReference type="PIRSF" id="PIRSF004911">
    <property type="entry name" value="DUF160"/>
    <property type="match status" value="1"/>
</dbReference>
<evidence type="ECO:0000256" key="1">
    <source>
        <dbReference type="ARBA" id="ARBA00001933"/>
    </source>
</evidence>
<name>A0A6I6DI56_9FIRM</name>
<evidence type="ECO:0000313" key="13">
    <source>
        <dbReference type="Proteomes" id="UP000426444"/>
    </source>
</evidence>
<dbReference type="EMBL" id="CP046457">
    <property type="protein sequence ID" value="QGT99923.1"/>
    <property type="molecule type" value="Genomic_DNA"/>
</dbReference>
<dbReference type="InterPro" id="IPR025895">
    <property type="entry name" value="LAM_C_dom"/>
</dbReference>
<protein>
    <submittedName>
        <fullName evidence="12">Lysine 2,3-aminomutase</fullName>
        <ecNumber evidence="12">5.4.3.2</ecNumber>
    </submittedName>
</protein>
<comment type="cofactor">
    <cofactor evidence="1 10">
        <name>pyridoxal 5'-phosphate</name>
        <dbReference type="ChEBI" id="CHEBI:597326"/>
    </cofactor>
</comment>
<feature type="modified residue" description="N6-(pyridoxal phosphate)lysine" evidence="10">
    <location>
        <position position="350"/>
    </location>
</feature>
<keyword evidence="6" id="KW-0408">Iron</keyword>
<gene>
    <name evidence="12" type="ORF">SYNTR_1330</name>
</gene>
<dbReference type="Gene3D" id="6.10.140.1170">
    <property type="match status" value="1"/>
</dbReference>
<keyword evidence="2 9" id="KW-0004">4Fe-4S</keyword>
<feature type="binding site" evidence="9">
    <location>
        <position position="145"/>
    </location>
    <ligand>
        <name>[4Fe-4S] cluster</name>
        <dbReference type="ChEBI" id="CHEBI:49883"/>
        <note>4Fe-4S-S-AdoMet</note>
    </ligand>
</feature>
<evidence type="ECO:0000256" key="6">
    <source>
        <dbReference type="ARBA" id="ARBA00023004"/>
    </source>
</evidence>
<keyword evidence="8 12" id="KW-0413">Isomerase</keyword>
<keyword evidence="4 9" id="KW-0479">Metal-binding</keyword>
<dbReference type="KEGG" id="salq:SYNTR_1330"/>
<dbReference type="Gene3D" id="3.20.20.70">
    <property type="entry name" value="Aldolase class I"/>
    <property type="match status" value="1"/>
</dbReference>
<keyword evidence="13" id="KW-1185">Reference proteome</keyword>
<evidence type="ECO:0000256" key="4">
    <source>
        <dbReference type="ARBA" id="ARBA00022723"/>
    </source>
</evidence>
<dbReference type="RefSeq" id="WP_156203769.1">
    <property type="nucleotide sequence ID" value="NZ_CP046457.1"/>
</dbReference>
<dbReference type="InterPro" id="IPR003739">
    <property type="entry name" value="Lys_aminomutase/Glu_NH3_mut"/>
</dbReference>
<feature type="binding site" evidence="9">
    <location>
        <position position="138"/>
    </location>
    <ligand>
        <name>[4Fe-4S] cluster</name>
        <dbReference type="ChEBI" id="CHEBI:49883"/>
        <note>4Fe-4S-S-AdoMet</note>
    </ligand>
</feature>
<evidence type="ECO:0000256" key="7">
    <source>
        <dbReference type="ARBA" id="ARBA00023014"/>
    </source>
</evidence>
<evidence type="ECO:0000256" key="3">
    <source>
        <dbReference type="ARBA" id="ARBA00022691"/>
    </source>
</evidence>
<dbReference type="PANTHER" id="PTHR30538:SF1">
    <property type="entry name" value="L-LYSINE 2,3-AMINOMUTASE"/>
    <property type="match status" value="1"/>
</dbReference>
<proteinExistence type="predicted"/>
<dbReference type="InterPro" id="IPR013785">
    <property type="entry name" value="Aldolase_TIM"/>
</dbReference>
<dbReference type="PROSITE" id="PS51918">
    <property type="entry name" value="RADICAL_SAM"/>
    <property type="match status" value="1"/>
</dbReference>
<evidence type="ECO:0000259" key="11">
    <source>
        <dbReference type="PROSITE" id="PS51918"/>
    </source>
</evidence>
<keyword evidence="5 10" id="KW-0663">Pyridoxal phosphate</keyword>
<accession>A0A6I6DI56</accession>
<dbReference type="GO" id="GO:0046872">
    <property type="term" value="F:metal ion binding"/>
    <property type="evidence" value="ECO:0007669"/>
    <property type="project" value="UniProtKB-KW"/>
</dbReference>
<feature type="binding site" evidence="9">
    <location>
        <position position="142"/>
    </location>
    <ligand>
        <name>[4Fe-4S] cluster</name>
        <dbReference type="ChEBI" id="CHEBI:49883"/>
        <note>4Fe-4S-S-AdoMet</note>
    </ligand>
</feature>
<dbReference type="CDD" id="cd01335">
    <property type="entry name" value="Radical_SAM"/>
    <property type="match status" value="1"/>
</dbReference>
<dbReference type="GO" id="GO:0051539">
    <property type="term" value="F:4 iron, 4 sulfur cluster binding"/>
    <property type="evidence" value="ECO:0007669"/>
    <property type="project" value="UniProtKB-KW"/>
</dbReference>
<dbReference type="AlphaFoldDB" id="A0A6I6DI56"/>
<evidence type="ECO:0000256" key="8">
    <source>
        <dbReference type="ARBA" id="ARBA00023235"/>
    </source>
</evidence>
<dbReference type="NCBIfam" id="TIGR00238">
    <property type="entry name" value="KamA family radical SAM protein"/>
    <property type="match status" value="1"/>
</dbReference>
<organism evidence="12 13">
    <name type="scientific">Candidatus Syntrophocurvum alkaliphilum</name>
    <dbReference type="NCBI Taxonomy" id="2293317"/>
    <lineage>
        <taxon>Bacteria</taxon>
        <taxon>Bacillati</taxon>
        <taxon>Bacillota</taxon>
        <taxon>Clostridia</taxon>
        <taxon>Eubacteriales</taxon>
        <taxon>Syntrophomonadaceae</taxon>
        <taxon>Candidatus Syntrophocurvum</taxon>
    </lineage>
</organism>
<sequence>MLECQLNVPTYTENYNFNNYLKEENDTIEEWKYQYRNQVNTLEKLEKYINITDEEHEAIIHTTAKWGTTPYFASLMDRNDPNCPIRKQVVPSKYEQENKYGIEDYLIFKENRSGEEERPDTIARQYQNRVAFTVVNACGIYCRHCFRKELVVDESLELRFDIDEGLEWISEHNEIREVLVTGGDPLLLPDDRIEYVIRKLREIPHIEMIRFGSRLPVVLPHRVTPGLRKVLGEYHRVPIWLNTQCNHAKEITNELAKAVWDLLTCGINVGNQAVLIKGINDDVESFKQLHESLLNIRIRPYYVFYLEAAPGIDHLRTPIEKGAELIRDALRGHTSGLAQPMYVIATNIGKIPLMPDYYIKDKNEKEYILQNHRGEVTSLPTIH</sequence>
<feature type="domain" description="Radical SAM core" evidence="11">
    <location>
        <begin position="124"/>
        <end position="337"/>
    </location>
</feature>
<dbReference type="Pfam" id="PF12544">
    <property type="entry name" value="LAM_C"/>
    <property type="match status" value="1"/>
</dbReference>
<evidence type="ECO:0000256" key="5">
    <source>
        <dbReference type="ARBA" id="ARBA00022898"/>
    </source>
</evidence>